<accession>A0A7J0DSC7</accession>
<proteinExistence type="predicted"/>
<keyword evidence="2" id="KW-1185">Reference proteome</keyword>
<dbReference type="AlphaFoldDB" id="A0A7J0DSC7"/>
<gene>
    <name evidence="1" type="ORF">Acr_00g0074300</name>
</gene>
<evidence type="ECO:0000313" key="1">
    <source>
        <dbReference type="EMBL" id="GFS41435.1"/>
    </source>
</evidence>
<dbReference type="Proteomes" id="UP000585474">
    <property type="component" value="Unassembled WGS sequence"/>
</dbReference>
<organism evidence="1 2">
    <name type="scientific">Actinidia rufa</name>
    <dbReference type="NCBI Taxonomy" id="165716"/>
    <lineage>
        <taxon>Eukaryota</taxon>
        <taxon>Viridiplantae</taxon>
        <taxon>Streptophyta</taxon>
        <taxon>Embryophyta</taxon>
        <taxon>Tracheophyta</taxon>
        <taxon>Spermatophyta</taxon>
        <taxon>Magnoliopsida</taxon>
        <taxon>eudicotyledons</taxon>
        <taxon>Gunneridae</taxon>
        <taxon>Pentapetalae</taxon>
        <taxon>asterids</taxon>
        <taxon>Ericales</taxon>
        <taxon>Actinidiaceae</taxon>
        <taxon>Actinidia</taxon>
    </lineage>
</organism>
<sequence>MELNRAQLLVHDDAALNKFRTDHGIPNDVQIDRSRPNEDANLVEGHGNKILVRICLIQQAGLWFPISRMLKKVMARCRLTFMKITSLSITALSRIEVSNLVESGSLHYEFRGKLFRVVGVDEIKHAFIEGSVLNQSSEDVERLQSPGYSIKRRPRLGMLAIRLLLRKKIRSLLLGHKGIRFKFQKIACGPVYERVFNLGINRAGDNYDKQVAELCLSIYLEGWLACLTKLSIPVDHLTWTKAAPEFELMNSLESYSPLILLGFNEEEYMNHPAKKGGDKDP</sequence>
<name>A0A7J0DSC7_9ERIC</name>
<reference evidence="2" key="1">
    <citation type="submission" date="2019-07" db="EMBL/GenBank/DDBJ databases">
        <title>De Novo Assembly of kiwifruit Actinidia rufa.</title>
        <authorList>
            <person name="Sugita-Konishi S."/>
            <person name="Sato K."/>
            <person name="Mori E."/>
            <person name="Abe Y."/>
            <person name="Kisaki G."/>
            <person name="Hamano K."/>
            <person name="Suezawa K."/>
            <person name="Otani M."/>
            <person name="Fukuda T."/>
            <person name="Manabe T."/>
            <person name="Gomi K."/>
            <person name="Tabuchi M."/>
            <person name="Akimitsu K."/>
            <person name="Kataoka I."/>
        </authorList>
    </citation>
    <scope>NUCLEOTIDE SEQUENCE [LARGE SCALE GENOMIC DNA]</scope>
    <source>
        <strain evidence="2">cv. Fuchu</strain>
    </source>
</reference>
<evidence type="ECO:0000313" key="2">
    <source>
        <dbReference type="Proteomes" id="UP000585474"/>
    </source>
</evidence>
<dbReference type="EMBL" id="BJWL01000376">
    <property type="protein sequence ID" value="GFS41435.1"/>
    <property type="molecule type" value="Genomic_DNA"/>
</dbReference>
<protein>
    <submittedName>
        <fullName evidence="1">Uncharacterized protein</fullName>
    </submittedName>
</protein>
<comment type="caution">
    <text evidence="1">The sequence shown here is derived from an EMBL/GenBank/DDBJ whole genome shotgun (WGS) entry which is preliminary data.</text>
</comment>